<keyword evidence="2" id="KW-1185">Reference proteome</keyword>
<dbReference type="AlphaFoldDB" id="A0A7T8GYJ4"/>
<sequence>TQLDFQVKLLGASDATYSPCIGMILSTYGPKSSPPPQPLPTGGAQEYGKPMSLSYNLVSDPCLSSEVLDVINALTSPQNGIQIPLQAPLPGGKDSHLLRLGASLVPKFPRDQDERLWRYIRRRVLAPEFRDMEDPLLHYHQGLFAKGLEPEEDEIDDDEENALKNNDKGPLNTSIFPIKPPTAFPLDFSAKRIIESFLDA</sequence>
<dbReference type="Proteomes" id="UP000595437">
    <property type="component" value="Chromosome 9"/>
</dbReference>
<protein>
    <submittedName>
        <fullName evidence="1">AGAP008858PAlike</fullName>
    </submittedName>
</protein>
<evidence type="ECO:0000313" key="2">
    <source>
        <dbReference type="Proteomes" id="UP000595437"/>
    </source>
</evidence>
<dbReference type="OrthoDB" id="167806at2759"/>
<proteinExistence type="predicted"/>
<evidence type="ECO:0000313" key="1">
    <source>
        <dbReference type="EMBL" id="QQP40202.1"/>
    </source>
</evidence>
<reference evidence="2" key="1">
    <citation type="submission" date="2021-01" db="EMBL/GenBank/DDBJ databases">
        <title>Caligus Genome Assembly.</title>
        <authorList>
            <person name="Gallardo-Escarate C."/>
        </authorList>
    </citation>
    <scope>NUCLEOTIDE SEQUENCE [LARGE SCALE GENOMIC DNA]</scope>
</reference>
<name>A0A7T8GYJ4_CALRO</name>
<feature type="non-terminal residue" evidence="1">
    <location>
        <position position="1"/>
    </location>
</feature>
<organism evidence="1 2">
    <name type="scientific">Caligus rogercresseyi</name>
    <name type="common">Sea louse</name>
    <dbReference type="NCBI Taxonomy" id="217165"/>
    <lineage>
        <taxon>Eukaryota</taxon>
        <taxon>Metazoa</taxon>
        <taxon>Ecdysozoa</taxon>
        <taxon>Arthropoda</taxon>
        <taxon>Crustacea</taxon>
        <taxon>Multicrustacea</taxon>
        <taxon>Hexanauplia</taxon>
        <taxon>Copepoda</taxon>
        <taxon>Siphonostomatoida</taxon>
        <taxon>Caligidae</taxon>
        <taxon>Caligus</taxon>
    </lineage>
</organism>
<accession>A0A7T8GYJ4</accession>
<gene>
    <name evidence="1" type="ORF">FKW44_014179</name>
</gene>
<dbReference type="EMBL" id="CP045898">
    <property type="protein sequence ID" value="QQP40202.1"/>
    <property type="molecule type" value="Genomic_DNA"/>
</dbReference>